<sequence length="112" mass="13010">MSNNFDPCVIEKSPINGNFTLWLSEQEGIVEWLEQKHQHSQGNIWHGIIRAFYETRELSLSDYYIEPEGDVFVAYTKTESIANSMATVILELLEKKSLMLEMADYAEKHGYF</sequence>
<evidence type="ECO:0000313" key="2">
    <source>
        <dbReference type="Proteomes" id="UP000294887"/>
    </source>
</evidence>
<dbReference type="Proteomes" id="UP000294887">
    <property type="component" value="Unassembled WGS sequence"/>
</dbReference>
<dbReference type="OrthoDB" id="839945at2"/>
<dbReference type="EMBL" id="SMFQ01000003">
    <property type="protein sequence ID" value="TCJ87272.1"/>
    <property type="molecule type" value="Genomic_DNA"/>
</dbReference>
<dbReference type="RefSeq" id="WP_131905566.1">
    <property type="nucleotide sequence ID" value="NZ_BAAAFU010000004.1"/>
</dbReference>
<name>A0A4R1F3V2_9GAMM</name>
<keyword evidence="2" id="KW-1185">Reference proteome</keyword>
<reference evidence="1 2" key="1">
    <citation type="submission" date="2019-03" db="EMBL/GenBank/DDBJ databases">
        <title>Genomic Encyclopedia of Type Strains, Phase IV (KMG-IV): sequencing the most valuable type-strain genomes for metagenomic binning, comparative biology and taxonomic classification.</title>
        <authorList>
            <person name="Goeker M."/>
        </authorList>
    </citation>
    <scope>NUCLEOTIDE SEQUENCE [LARGE SCALE GENOMIC DNA]</scope>
    <source>
        <strain evidence="1 2">DSM 24830</strain>
    </source>
</reference>
<dbReference type="AlphaFoldDB" id="A0A4R1F3V2"/>
<protein>
    <submittedName>
        <fullName evidence="1">Immunity protein 51 of polymorphic toxin system</fullName>
    </submittedName>
</protein>
<proteinExistence type="predicted"/>
<evidence type="ECO:0000313" key="1">
    <source>
        <dbReference type="EMBL" id="TCJ87272.1"/>
    </source>
</evidence>
<accession>A0A4R1F3V2</accession>
<comment type="caution">
    <text evidence="1">The sequence shown here is derived from an EMBL/GenBank/DDBJ whole genome shotgun (WGS) entry which is preliminary data.</text>
</comment>
<dbReference type="InterPro" id="IPR028956">
    <property type="entry name" value="Imm51"/>
</dbReference>
<dbReference type="Pfam" id="PF15595">
    <property type="entry name" value="Imm51"/>
    <property type="match status" value="1"/>
</dbReference>
<gene>
    <name evidence="1" type="ORF">EV695_1780</name>
</gene>
<organism evidence="1 2">
    <name type="scientific">Cocleimonas flava</name>
    <dbReference type="NCBI Taxonomy" id="634765"/>
    <lineage>
        <taxon>Bacteria</taxon>
        <taxon>Pseudomonadati</taxon>
        <taxon>Pseudomonadota</taxon>
        <taxon>Gammaproteobacteria</taxon>
        <taxon>Thiotrichales</taxon>
        <taxon>Thiotrichaceae</taxon>
        <taxon>Cocleimonas</taxon>
    </lineage>
</organism>